<evidence type="ECO:0000256" key="4">
    <source>
        <dbReference type="PIRSR" id="PIRSR601019-1"/>
    </source>
</evidence>
<reference evidence="7 8" key="1">
    <citation type="submission" date="2014-04" db="EMBL/GenBank/DDBJ databases">
        <authorList>
            <consortium name="DOE Joint Genome Institute"/>
            <person name="Kuo A."/>
            <person name="Kohler A."/>
            <person name="Nagy L.G."/>
            <person name="Floudas D."/>
            <person name="Copeland A."/>
            <person name="Barry K.W."/>
            <person name="Cichocki N."/>
            <person name="Veneault-Fourrey C."/>
            <person name="LaButti K."/>
            <person name="Lindquist E.A."/>
            <person name="Lipzen A."/>
            <person name="Lundell T."/>
            <person name="Morin E."/>
            <person name="Murat C."/>
            <person name="Sun H."/>
            <person name="Tunlid A."/>
            <person name="Henrissat B."/>
            <person name="Grigoriev I.V."/>
            <person name="Hibbett D.S."/>
            <person name="Martin F."/>
            <person name="Nordberg H.P."/>
            <person name="Cantor M.N."/>
            <person name="Hua S.X."/>
        </authorList>
    </citation>
    <scope>NUCLEOTIDE SEQUENCE [LARGE SCALE GENOMIC DNA]</scope>
    <source>
        <strain evidence="7 8">LaAM-08-1</strain>
    </source>
</reference>
<dbReference type="GO" id="GO:0005737">
    <property type="term" value="C:cytoplasm"/>
    <property type="evidence" value="ECO:0007669"/>
    <property type="project" value="TreeGrafter"/>
</dbReference>
<feature type="binding site" evidence="4">
    <location>
        <begin position="275"/>
        <end position="276"/>
    </location>
    <ligand>
        <name>GTP</name>
        <dbReference type="ChEBI" id="CHEBI:37565"/>
    </ligand>
</feature>
<dbReference type="STRING" id="1095629.A0A0C9XBM3"/>
<dbReference type="GO" id="GO:0005834">
    <property type="term" value="C:heterotrimeric G-protein complex"/>
    <property type="evidence" value="ECO:0007669"/>
    <property type="project" value="TreeGrafter"/>
</dbReference>
<dbReference type="HOGENOM" id="CLU_014184_1_1_1"/>
<keyword evidence="3" id="KW-0807">Transducer</keyword>
<dbReference type="GO" id="GO:0005525">
    <property type="term" value="F:GTP binding"/>
    <property type="evidence" value="ECO:0007669"/>
    <property type="project" value="UniProtKB-KW"/>
</dbReference>
<dbReference type="PANTHER" id="PTHR10218:SF360">
    <property type="entry name" value="GUANINE NUCLEOTIDE-BINDING PROTEIN SUBUNIT ALPHA HOMOLOG"/>
    <property type="match status" value="1"/>
</dbReference>
<keyword evidence="5" id="KW-0479">Metal-binding</keyword>
<protein>
    <recommendedName>
        <fullName evidence="9">Guanine nucleotide-binding protein alpha-4 subunit</fullName>
    </recommendedName>
</protein>
<dbReference type="SMART" id="SM00275">
    <property type="entry name" value="G_alpha"/>
    <property type="match status" value="1"/>
</dbReference>
<dbReference type="PROSITE" id="PS51882">
    <property type="entry name" value="G_ALPHA"/>
    <property type="match status" value="1"/>
</dbReference>
<evidence type="ECO:0000256" key="3">
    <source>
        <dbReference type="ARBA" id="ARBA00023224"/>
    </source>
</evidence>
<keyword evidence="5" id="KW-0460">Magnesium</keyword>
<dbReference type="GO" id="GO:0031683">
    <property type="term" value="F:G-protein beta/gamma-subunit complex binding"/>
    <property type="evidence" value="ECO:0007669"/>
    <property type="project" value="InterPro"/>
</dbReference>
<dbReference type="InterPro" id="IPR011025">
    <property type="entry name" value="GproteinA_insert"/>
</dbReference>
<dbReference type="InterPro" id="IPR001019">
    <property type="entry name" value="Gprotein_alpha_su"/>
</dbReference>
<sequence length="507" mass="58283">MGRSFEEDPLTLAIAPPPDETVEQRQIREAAEAEAKRISDEIDEQLRKEREAERKKKRPVKLLLLGQSESGKTATLKNFQLTYARREWSEERAAWRAVIFLNLVRNVNVILDHLNSEMSDLPYNPDDSQDDLQGPRPPRALPRLKFAEQHRLLIKKLGPLTSVQKDLEQRLGTASAEINSTTVTSAAPFDVSPTNRRALQEFSVNSSNGWKSALGKFRTMRTQRPESGPGPTRKMQEAEEDIVEIIASCRDEIKSLWDDSIVREMLNRRKVRVEDSPGFFINDAERIANRDYQPTDDDVIRARLRTIGVQEYRFIFDHEQWVRSGDFTMLVVREVAEQRGIHILTMLTQLYSSRASSTVSCLFDVHFVAPLTCRPISPFDEKLAEDRRVNRLEDTYLLWRSVCACKLLARTQIILFLNKCDLLQAKLQRGVRIRDSVPSFGDRKNDLPTATRYFQTHFKEIAKQHSTVPRPFYVHLTSVIDSQSTAVTLGAVEESILREHLRRADLM</sequence>
<dbReference type="GO" id="GO:0007188">
    <property type="term" value="P:adenylate cyclase-modulating G protein-coupled receptor signaling pathway"/>
    <property type="evidence" value="ECO:0007669"/>
    <property type="project" value="TreeGrafter"/>
</dbReference>
<dbReference type="SUPFAM" id="SSF47895">
    <property type="entry name" value="Transducin (alpha subunit), insertion domain"/>
    <property type="match status" value="1"/>
</dbReference>
<evidence type="ECO:0000313" key="8">
    <source>
        <dbReference type="Proteomes" id="UP000054477"/>
    </source>
</evidence>
<dbReference type="SUPFAM" id="SSF52540">
    <property type="entry name" value="P-loop containing nucleoside triphosphate hydrolases"/>
    <property type="match status" value="1"/>
</dbReference>
<evidence type="ECO:0000313" key="7">
    <source>
        <dbReference type="EMBL" id="KIK09645.1"/>
    </source>
</evidence>
<organism evidence="7 8">
    <name type="scientific">Laccaria amethystina LaAM-08-1</name>
    <dbReference type="NCBI Taxonomy" id="1095629"/>
    <lineage>
        <taxon>Eukaryota</taxon>
        <taxon>Fungi</taxon>
        <taxon>Dikarya</taxon>
        <taxon>Basidiomycota</taxon>
        <taxon>Agaricomycotina</taxon>
        <taxon>Agaricomycetes</taxon>
        <taxon>Agaricomycetidae</taxon>
        <taxon>Agaricales</taxon>
        <taxon>Agaricineae</taxon>
        <taxon>Hydnangiaceae</taxon>
        <taxon>Laccaria</taxon>
    </lineage>
</organism>
<dbReference type="FunFam" id="3.40.50.300:FF:000720">
    <property type="entry name" value="Guanine nucleotide-binding protein G(k) subunit alpha"/>
    <property type="match status" value="1"/>
</dbReference>
<dbReference type="InterPro" id="IPR027417">
    <property type="entry name" value="P-loop_NTPase"/>
</dbReference>
<dbReference type="AlphaFoldDB" id="A0A0C9XBM3"/>
<keyword evidence="8" id="KW-1185">Reference proteome</keyword>
<feature type="binding site" evidence="4">
    <location>
        <begin position="418"/>
        <end position="421"/>
    </location>
    <ligand>
        <name>GTP</name>
        <dbReference type="ChEBI" id="CHEBI:37565"/>
    </ligand>
</feature>
<evidence type="ECO:0000256" key="5">
    <source>
        <dbReference type="PIRSR" id="PIRSR601019-2"/>
    </source>
</evidence>
<dbReference type="Gene3D" id="3.40.50.300">
    <property type="entry name" value="P-loop containing nucleotide triphosphate hydrolases"/>
    <property type="match status" value="2"/>
</dbReference>
<feature type="region of interest" description="Disordered" evidence="6">
    <location>
        <begin position="1"/>
        <end position="36"/>
    </location>
</feature>
<keyword evidence="1 4" id="KW-0547">Nucleotide-binding</keyword>
<reference evidence="8" key="2">
    <citation type="submission" date="2015-01" db="EMBL/GenBank/DDBJ databases">
        <title>Evolutionary Origins and Diversification of the Mycorrhizal Mutualists.</title>
        <authorList>
            <consortium name="DOE Joint Genome Institute"/>
            <consortium name="Mycorrhizal Genomics Consortium"/>
            <person name="Kohler A."/>
            <person name="Kuo A."/>
            <person name="Nagy L.G."/>
            <person name="Floudas D."/>
            <person name="Copeland A."/>
            <person name="Barry K.W."/>
            <person name="Cichocki N."/>
            <person name="Veneault-Fourrey C."/>
            <person name="LaButti K."/>
            <person name="Lindquist E.A."/>
            <person name="Lipzen A."/>
            <person name="Lundell T."/>
            <person name="Morin E."/>
            <person name="Murat C."/>
            <person name="Riley R."/>
            <person name="Ohm R."/>
            <person name="Sun H."/>
            <person name="Tunlid A."/>
            <person name="Henrissat B."/>
            <person name="Grigoriev I.V."/>
            <person name="Hibbett D.S."/>
            <person name="Martin F."/>
        </authorList>
    </citation>
    <scope>NUCLEOTIDE SEQUENCE [LARGE SCALE GENOMIC DNA]</scope>
    <source>
        <strain evidence="8">LaAM-08-1</strain>
    </source>
</reference>
<dbReference type="EMBL" id="KN838538">
    <property type="protein sequence ID" value="KIK09645.1"/>
    <property type="molecule type" value="Genomic_DNA"/>
</dbReference>
<evidence type="ECO:0000256" key="2">
    <source>
        <dbReference type="ARBA" id="ARBA00023134"/>
    </source>
</evidence>
<evidence type="ECO:0000256" key="6">
    <source>
        <dbReference type="SAM" id="MobiDB-lite"/>
    </source>
</evidence>
<evidence type="ECO:0000256" key="1">
    <source>
        <dbReference type="ARBA" id="ARBA00022741"/>
    </source>
</evidence>
<evidence type="ECO:0008006" key="9">
    <source>
        <dbReference type="Google" id="ProtNLM"/>
    </source>
</evidence>
<name>A0A0C9XBM3_9AGAR</name>
<dbReference type="Gene3D" id="1.10.400.10">
    <property type="entry name" value="GI Alpha 1, domain 2-like"/>
    <property type="match status" value="1"/>
</dbReference>
<gene>
    <name evidence="7" type="ORF">K443DRAFT_749</name>
</gene>
<dbReference type="GO" id="GO:0001664">
    <property type="term" value="F:G protein-coupled receptor binding"/>
    <property type="evidence" value="ECO:0007669"/>
    <property type="project" value="TreeGrafter"/>
</dbReference>
<dbReference type="PRINTS" id="PR00318">
    <property type="entry name" value="GPROTEINA"/>
</dbReference>
<accession>A0A0C9XBM3</accession>
<dbReference type="GO" id="GO:0046872">
    <property type="term" value="F:metal ion binding"/>
    <property type="evidence" value="ECO:0007669"/>
    <property type="project" value="UniProtKB-KW"/>
</dbReference>
<dbReference type="Proteomes" id="UP000054477">
    <property type="component" value="Unassembled WGS sequence"/>
</dbReference>
<keyword evidence="2 4" id="KW-0342">GTP-binding</keyword>
<feature type="binding site" evidence="5">
    <location>
        <position position="306"/>
    </location>
    <ligand>
        <name>Mg(2+)</name>
        <dbReference type="ChEBI" id="CHEBI:18420"/>
    </ligand>
</feature>
<dbReference type="PANTHER" id="PTHR10218">
    <property type="entry name" value="GTP-BINDING PROTEIN ALPHA SUBUNIT"/>
    <property type="match status" value="1"/>
</dbReference>
<dbReference type="OrthoDB" id="5817230at2759"/>
<dbReference type="Pfam" id="PF00503">
    <property type="entry name" value="G-alpha"/>
    <property type="match status" value="1"/>
</dbReference>
<dbReference type="GO" id="GO:0003924">
    <property type="term" value="F:GTPase activity"/>
    <property type="evidence" value="ECO:0007669"/>
    <property type="project" value="InterPro"/>
</dbReference>
<feature type="compositionally biased region" description="Basic and acidic residues" evidence="6">
    <location>
        <begin position="22"/>
        <end position="36"/>
    </location>
</feature>
<proteinExistence type="predicted"/>
<feature type="region of interest" description="Disordered" evidence="6">
    <location>
        <begin position="121"/>
        <end position="140"/>
    </location>
</feature>